<sequence length="139" mass="15021">MASNGQTPNPMGPPAHPASMGSKKLDINSLMSPPDQVLDSFNHNHHQSDMGKPATMSNASSKHPMPMSPPISPYSKAISTTETPTTPPHQVKDPVLYPAEETASSPAQTPLFAPAEYDQHRRIVDEHTTSSFFGFSLRS</sequence>
<organism evidence="1 2">
    <name type="scientific">Fusarium decemcellulare</name>
    <dbReference type="NCBI Taxonomy" id="57161"/>
    <lineage>
        <taxon>Eukaryota</taxon>
        <taxon>Fungi</taxon>
        <taxon>Dikarya</taxon>
        <taxon>Ascomycota</taxon>
        <taxon>Pezizomycotina</taxon>
        <taxon>Sordariomycetes</taxon>
        <taxon>Hypocreomycetidae</taxon>
        <taxon>Hypocreales</taxon>
        <taxon>Nectriaceae</taxon>
        <taxon>Fusarium</taxon>
        <taxon>Fusarium decemcellulare species complex</taxon>
    </lineage>
</organism>
<reference evidence="1" key="1">
    <citation type="submission" date="2022-08" db="EMBL/GenBank/DDBJ databases">
        <title>Genome Sequence of Fusarium decemcellulare.</title>
        <authorList>
            <person name="Buettner E."/>
        </authorList>
    </citation>
    <scope>NUCLEOTIDE SEQUENCE</scope>
    <source>
        <strain evidence="1">Babe19</strain>
    </source>
</reference>
<comment type="caution">
    <text evidence="1">The sequence shown here is derived from an EMBL/GenBank/DDBJ whole genome shotgun (WGS) entry which is preliminary data.</text>
</comment>
<dbReference type="EMBL" id="JANRMS010004618">
    <property type="protein sequence ID" value="KAJ3507332.1"/>
    <property type="molecule type" value="Genomic_DNA"/>
</dbReference>
<name>A0ACC1RC31_9HYPO</name>
<gene>
    <name evidence="1" type="ORF">NM208_g15971</name>
</gene>
<keyword evidence="2" id="KW-1185">Reference proteome</keyword>
<evidence type="ECO:0000313" key="1">
    <source>
        <dbReference type="EMBL" id="KAJ3507332.1"/>
    </source>
</evidence>
<proteinExistence type="predicted"/>
<accession>A0ACC1RC31</accession>
<evidence type="ECO:0000313" key="2">
    <source>
        <dbReference type="Proteomes" id="UP001148629"/>
    </source>
</evidence>
<dbReference type="Proteomes" id="UP001148629">
    <property type="component" value="Unassembled WGS sequence"/>
</dbReference>
<protein>
    <submittedName>
        <fullName evidence="1">Uncharacterized protein</fullName>
    </submittedName>
</protein>